<gene>
    <name evidence="12" type="ORF">ESCO_000761</name>
</gene>
<dbReference type="CDD" id="cd12151">
    <property type="entry name" value="F1-ATPase_gamma"/>
    <property type="match status" value="1"/>
</dbReference>
<keyword evidence="10 11" id="KW-0066">ATP synthesis</keyword>
<dbReference type="Gene3D" id="3.40.1380.10">
    <property type="match status" value="1"/>
</dbReference>
<evidence type="ECO:0000256" key="10">
    <source>
        <dbReference type="ARBA" id="ARBA00023310"/>
    </source>
</evidence>
<dbReference type="NCBIfam" id="TIGR01146">
    <property type="entry name" value="ATPsyn_F1gamma"/>
    <property type="match status" value="1"/>
</dbReference>
<evidence type="ECO:0000313" key="13">
    <source>
        <dbReference type="Proteomes" id="UP000053831"/>
    </source>
</evidence>
<accession>A0A0M8MYC1</accession>
<evidence type="ECO:0000256" key="3">
    <source>
        <dbReference type="ARBA" id="ARBA00022448"/>
    </source>
</evidence>
<keyword evidence="9 11" id="KW-0139">CF(1)</keyword>
<dbReference type="InterPro" id="IPR035968">
    <property type="entry name" value="ATP_synth_F1_ATPase_gsu"/>
</dbReference>
<dbReference type="GO" id="GO:0046961">
    <property type="term" value="F:proton-transporting ATPase activity, rotational mechanism"/>
    <property type="evidence" value="ECO:0007669"/>
    <property type="project" value="EnsemblFungi"/>
</dbReference>
<dbReference type="AlphaFoldDB" id="A0A0M8MYC1"/>
<evidence type="ECO:0000256" key="7">
    <source>
        <dbReference type="ARBA" id="ARBA00023128"/>
    </source>
</evidence>
<dbReference type="STRING" id="150374.A0A0M8MYC1"/>
<dbReference type="Gene3D" id="1.10.287.80">
    <property type="entry name" value="ATP synthase, gamma subunit, helix hairpin domain"/>
    <property type="match status" value="1"/>
</dbReference>
<dbReference type="PIRSF" id="PIRSF039089">
    <property type="entry name" value="ATP_synthase_gamma"/>
    <property type="match status" value="1"/>
</dbReference>
<dbReference type="PROSITE" id="PS00153">
    <property type="entry name" value="ATPASE_GAMMA"/>
    <property type="match status" value="1"/>
</dbReference>
<evidence type="ECO:0000256" key="11">
    <source>
        <dbReference type="RuleBase" id="RU004001"/>
    </source>
</evidence>
<evidence type="ECO:0000256" key="4">
    <source>
        <dbReference type="ARBA" id="ARBA00022781"/>
    </source>
</evidence>
<keyword evidence="8" id="KW-0472">Membrane</keyword>
<dbReference type="FunFam" id="3.40.1380.10:FF:000003">
    <property type="entry name" value="ATP synthase subunit gamma"/>
    <property type="match status" value="1"/>
</dbReference>
<sequence>MLSRAARPALRAAAAASVRAPANGAATYATLREIEGRLKSIRNIEKITKTMKTVASTKLTRATRSMNESRKYGQASNEVFEAAETTAAEADVKKTLVIVCSSDKGLCGGVHSGLSRRIRHMATEEPSFDLVIIGEKAKAQLQRTNANDIQLSFAGIGKDIPTFADAQAIADQIVLLPGEYTEVKILYNKFINATSYEPTFIEAFSEEAISQSPNISAFEVEEEHLANLREYSLANSLFWALAEGHACEQSARRNAMDNASKNAGEMIGKYQILYNRTRQAVITGELVEIITGAIASEEM</sequence>
<dbReference type="PRINTS" id="PR00126">
    <property type="entry name" value="ATPASEGAMMA"/>
</dbReference>
<comment type="similarity">
    <text evidence="2 11">Belongs to the ATPase gamma chain family.</text>
</comment>
<evidence type="ECO:0000256" key="8">
    <source>
        <dbReference type="ARBA" id="ARBA00023136"/>
    </source>
</evidence>
<keyword evidence="3 11" id="KW-0813">Transport</keyword>
<dbReference type="InterPro" id="IPR000131">
    <property type="entry name" value="ATP_synth_F1_gsu"/>
</dbReference>
<evidence type="ECO:0000256" key="2">
    <source>
        <dbReference type="ARBA" id="ARBA00007681"/>
    </source>
</evidence>
<dbReference type="SUPFAM" id="SSF52943">
    <property type="entry name" value="ATP synthase (F1-ATPase), gamma subunit"/>
    <property type="match status" value="1"/>
</dbReference>
<keyword evidence="4 11" id="KW-0375">Hydrogen ion transport</keyword>
<proteinExistence type="inferred from homology"/>
<dbReference type="GO" id="GO:0045259">
    <property type="term" value="C:proton-transporting ATP synthase complex"/>
    <property type="evidence" value="ECO:0007669"/>
    <property type="project" value="UniProtKB-KW"/>
</dbReference>
<dbReference type="GO" id="GO:0005743">
    <property type="term" value="C:mitochondrial inner membrane"/>
    <property type="evidence" value="ECO:0007669"/>
    <property type="project" value="UniProtKB-SubCell"/>
</dbReference>
<comment type="subcellular location">
    <subcellularLocation>
        <location evidence="1">Mitochondrion inner membrane</location>
        <topology evidence="1">Peripheral membrane protein</topology>
    </subcellularLocation>
</comment>
<dbReference type="InterPro" id="IPR023632">
    <property type="entry name" value="ATP_synth_F1_gsu_CS"/>
</dbReference>
<protein>
    <recommendedName>
        <fullName evidence="11">ATP synthase subunit gamma</fullName>
    </recommendedName>
</protein>
<dbReference type="EMBL" id="LGSR01000020">
    <property type="protein sequence ID" value="KOS19337.1"/>
    <property type="molecule type" value="Genomic_DNA"/>
</dbReference>
<dbReference type="PANTHER" id="PTHR11693:SF22">
    <property type="entry name" value="ATP SYNTHASE SUBUNIT GAMMA, MITOCHONDRIAL"/>
    <property type="match status" value="1"/>
</dbReference>
<dbReference type="Proteomes" id="UP000053831">
    <property type="component" value="Unassembled WGS sequence"/>
</dbReference>
<keyword evidence="7" id="KW-0496">Mitochondrion</keyword>
<keyword evidence="13" id="KW-1185">Reference proteome</keyword>
<dbReference type="Pfam" id="PF00231">
    <property type="entry name" value="ATP-synt"/>
    <property type="match status" value="1"/>
</dbReference>
<evidence type="ECO:0000256" key="9">
    <source>
        <dbReference type="ARBA" id="ARBA00023196"/>
    </source>
</evidence>
<comment type="subunit">
    <text evidence="11">F-type ATPases have 2 components, CF(1) - the catalytic core - and CF(0) - the membrane proton channel. CF(1) and CF(0) have multiple subunits.</text>
</comment>
<keyword evidence="6 11" id="KW-0406">Ion transport</keyword>
<dbReference type="GO" id="GO:0046933">
    <property type="term" value="F:proton-transporting ATP synthase activity, rotational mechanism"/>
    <property type="evidence" value="ECO:0007669"/>
    <property type="project" value="EnsemblFungi"/>
</dbReference>
<evidence type="ECO:0000256" key="6">
    <source>
        <dbReference type="ARBA" id="ARBA00023065"/>
    </source>
</evidence>
<evidence type="ECO:0000256" key="1">
    <source>
        <dbReference type="ARBA" id="ARBA00004637"/>
    </source>
</evidence>
<keyword evidence="5" id="KW-0999">Mitochondrion inner membrane</keyword>
<comment type="caution">
    <text evidence="12">The sequence shown here is derived from an EMBL/GenBank/DDBJ whole genome shotgun (WGS) entry which is preliminary data.</text>
</comment>
<reference evidence="12 13" key="1">
    <citation type="submission" date="2015-07" db="EMBL/GenBank/DDBJ databases">
        <title>The genome of the fungus Escovopsis weberi, a specialized disease agent of ant agriculture.</title>
        <authorList>
            <person name="de Man T.J."/>
            <person name="Stajich J.E."/>
            <person name="Kubicek C.P."/>
            <person name="Chenthamara K."/>
            <person name="Atanasova L."/>
            <person name="Druzhinina I.S."/>
            <person name="Birnbaum S."/>
            <person name="Barribeau S.M."/>
            <person name="Teiling C."/>
            <person name="Suen G."/>
            <person name="Currie C."/>
            <person name="Gerardo N.M."/>
        </authorList>
    </citation>
    <scope>NUCLEOTIDE SEQUENCE [LARGE SCALE GENOMIC DNA]</scope>
</reference>
<evidence type="ECO:0000313" key="12">
    <source>
        <dbReference type="EMBL" id="KOS19337.1"/>
    </source>
</evidence>
<name>A0A0M8MYC1_ESCWE</name>
<dbReference type="PANTHER" id="PTHR11693">
    <property type="entry name" value="ATP SYNTHASE GAMMA CHAIN"/>
    <property type="match status" value="1"/>
</dbReference>
<organism evidence="12 13">
    <name type="scientific">Escovopsis weberi</name>
    <dbReference type="NCBI Taxonomy" id="150374"/>
    <lineage>
        <taxon>Eukaryota</taxon>
        <taxon>Fungi</taxon>
        <taxon>Dikarya</taxon>
        <taxon>Ascomycota</taxon>
        <taxon>Pezizomycotina</taxon>
        <taxon>Sordariomycetes</taxon>
        <taxon>Hypocreomycetidae</taxon>
        <taxon>Hypocreales</taxon>
        <taxon>Hypocreaceae</taxon>
        <taxon>Escovopsis</taxon>
    </lineage>
</organism>
<dbReference type="FunFam" id="1.10.287.80:FF:000001">
    <property type="entry name" value="ATP synthase gamma chain"/>
    <property type="match status" value="1"/>
</dbReference>
<dbReference type="OrthoDB" id="239812at2759"/>
<evidence type="ECO:0000256" key="5">
    <source>
        <dbReference type="ARBA" id="ARBA00022792"/>
    </source>
</evidence>